<proteinExistence type="predicted"/>
<feature type="chain" id="PRO_5029851574" description="MAGE domain-containing protein" evidence="2">
    <location>
        <begin position="23"/>
        <end position="137"/>
    </location>
</feature>
<dbReference type="InterPro" id="IPR041898">
    <property type="entry name" value="MAGE_WH1"/>
</dbReference>
<gene>
    <name evidence="4" type="ORF">mMyoMyo1_008329</name>
</gene>
<dbReference type="PROSITE" id="PS50838">
    <property type="entry name" value="MAGE"/>
    <property type="match status" value="1"/>
</dbReference>
<feature type="compositionally biased region" description="Acidic residues" evidence="1">
    <location>
        <begin position="28"/>
        <end position="37"/>
    </location>
</feature>
<protein>
    <recommendedName>
        <fullName evidence="3">MAGE domain-containing protein</fullName>
    </recommendedName>
</protein>
<dbReference type="VEuPathDB" id="HostDB:LOC118653560"/>
<dbReference type="EMBL" id="JABWUV010000010">
    <property type="protein sequence ID" value="KAF6324875.1"/>
    <property type="molecule type" value="Genomic_DNA"/>
</dbReference>
<feature type="region of interest" description="Disordered" evidence="1">
    <location>
        <begin position="22"/>
        <end position="50"/>
    </location>
</feature>
<comment type="caution">
    <text evidence="4">The sequence shown here is derived from an EMBL/GenBank/DDBJ whole genome shotgun (WGS) entry which is preliminary data.</text>
</comment>
<organism evidence="4 5">
    <name type="scientific">Myotis myotis</name>
    <name type="common">Greater mouse-eared bat</name>
    <name type="synonym">Vespertilio myotis</name>
    <dbReference type="NCBI Taxonomy" id="51298"/>
    <lineage>
        <taxon>Eukaryota</taxon>
        <taxon>Metazoa</taxon>
        <taxon>Chordata</taxon>
        <taxon>Craniata</taxon>
        <taxon>Vertebrata</taxon>
        <taxon>Euteleostomi</taxon>
        <taxon>Mammalia</taxon>
        <taxon>Eutheria</taxon>
        <taxon>Laurasiatheria</taxon>
        <taxon>Chiroptera</taxon>
        <taxon>Yangochiroptera</taxon>
        <taxon>Vespertilionidae</taxon>
        <taxon>Myotis</taxon>
    </lineage>
</organism>
<dbReference type="Gene3D" id="1.10.10.1200">
    <property type="entry name" value="MAGE homology domain, winged helix WH1 motif"/>
    <property type="match status" value="1"/>
</dbReference>
<dbReference type="SMART" id="SM01373">
    <property type="entry name" value="MAGE"/>
    <property type="match status" value="1"/>
</dbReference>
<evidence type="ECO:0000313" key="4">
    <source>
        <dbReference type="EMBL" id="KAF6324875.1"/>
    </source>
</evidence>
<dbReference type="PANTHER" id="PTHR11736">
    <property type="entry name" value="MELANOMA-ASSOCIATED ANTIGEN MAGE ANTIGEN"/>
    <property type="match status" value="1"/>
</dbReference>
<dbReference type="GO" id="GO:0005634">
    <property type="term" value="C:nucleus"/>
    <property type="evidence" value="ECO:0007669"/>
    <property type="project" value="TreeGrafter"/>
</dbReference>
<keyword evidence="5" id="KW-1185">Reference proteome</keyword>
<evidence type="ECO:0000256" key="2">
    <source>
        <dbReference type="SAM" id="SignalP"/>
    </source>
</evidence>
<feature type="domain" description="MAGE" evidence="3">
    <location>
        <begin position="63"/>
        <end position="137"/>
    </location>
</feature>
<accession>A0A7J7VI35</accession>
<feature type="signal peptide" evidence="2">
    <location>
        <begin position="1"/>
        <end position="22"/>
    </location>
</feature>
<dbReference type="InterPro" id="IPR037445">
    <property type="entry name" value="MAGE"/>
</dbReference>
<reference evidence="4 5" key="1">
    <citation type="journal article" date="2020" name="Nature">
        <title>Six reference-quality genomes reveal evolution of bat adaptations.</title>
        <authorList>
            <person name="Jebb D."/>
            <person name="Huang Z."/>
            <person name="Pippel M."/>
            <person name="Hughes G.M."/>
            <person name="Lavrichenko K."/>
            <person name="Devanna P."/>
            <person name="Winkler S."/>
            <person name="Jermiin L.S."/>
            <person name="Skirmuntt E.C."/>
            <person name="Katzourakis A."/>
            <person name="Burkitt-Gray L."/>
            <person name="Ray D.A."/>
            <person name="Sullivan K.A.M."/>
            <person name="Roscito J.G."/>
            <person name="Kirilenko B.M."/>
            <person name="Davalos L.M."/>
            <person name="Corthals A.P."/>
            <person name="Power M.L."/>
            <person name="Jones G."/>
            <person name="Ransome R.D."/>
            <person name="Dechmann D.K.N."/>
            <person name="Locatelli A.G."/>
            <person name="Puechmaille S.J."/>
            <person name="Fedrigo O."/>
            <person name="Jarvis E.D."/>
            <person name="Hiller M."/>
            <person name="Vernes S.C."/>
            <person name="Myers E.W."/>
            <person name="Teeling E.C."/>
        </authorList>
    </citation>
    <scope>NUCLEOTIDE SEQUENCE [LARGE SCALE GENOMIC DNA]</scope>
    <source>
        <strain evidence="4">MMyoMyo1</strain>
        <tissue evidence="4">Flight muscle</tissue>
    </source>
</reference>
<evidence type="ECO:0000259" key="3">
    <source>
        <dbReference type="PROSITE" id="PS50838"/>
    </source>
</evidence>
<keyword evidence="2" id="KW-0732">Signal</keyword>
<dbReference type="GO" id="GO:0000122">
    <property type="term" value="P:negative regulation of transcription by RNA polymerase II"/>
    <property type="evidence" value="ECO:0007669"/>
    <property type="project" value="TreeGrafter"/>
</dbReference>
<evidence type="ECO:0000313" key="5">
    <source>
        <dbReference type="Proteomes" id="UP000527355"/>
    </source>
</evidence>
<name>A0A7J7VI35_MYOMY</name>
<dbReference type="PANTHER" id="PTHR11736:SF145">
    <property type="entry name" value="MELANOMA-ASSOCIATED ANTIGEN B16"/>
    <property type="match status" value="1"/>
</dbReference>
<dbReference type="AlphaFoldDB" id="A0A7J7VI35"/>
<dbReference type="Proteomes" id="UP000527355">
    <property type="component" value="Unassembled WGS sequence"/>
</dbReference>
<evidence type="ECO:0000256" key="1">
    <source>
        <dbReference type="SAM" id="MobiDB-lite"/>
    </source>
</evidence>
<dbReference type="InterPro" id="IPR002190">
    <property type="entry name" value="MHD_dom"/>
</dbReference>
<sequence>MLVSPIPLSFCLSFFTITATSSSRSDEDSGSQEEEDSTSQAGPGPKNVPMDALDRSVSVNFIKEPISEADMLKAVTRKYKDHFAEVFLRACELMEMIFGLDVKGVNPTIHYYGLLIKTGLTSEGMLHGEKGVPKIAS</sequence>